<dbReference type="InterPro" id="IPR006439">
    <property type="entry name" value="HAD-SF_hydro_IA"/>
</dbReference>
<dbReference type="PANTHER" id="PTHR43434">
    <property type="entry name" value="PHOSPHOGLYCOLATE PHOSPHATASE"/>
    <property type="match status" value="1"/>
</dbReference>
<dbReference type="Gene3D" id="3.40.50.1000">
    <property type="entry name" value="HAD superfamily/HAD-like"/>
    <property type="match status" value="1"/>
</dbReference>
<proteinExistence type="predicted"/>
<dbReference type="NCBIfam" id="TIGR01509">
    <property type="entry name" value="HAD-SF-IA-v3"/>
    <property type="match status" value="1"/>
</dbReference>
<comment type="caution">
    <text evidence="1">The sequence shown here is derived from an EMBL/GenBank/DDBJ whole genome shotgun (WGS) entry which is preliminary data.</text>
</comment>
<dbReference type="Pfam" id="PF13419">
    <property type="entry name" value="HAD_2"/>
    <property type="match status" value="1"/>
</dbReference>
<dbReference type="GO" id="GO:0006281">
    <property type="term" value="P:DNA repair"/>
    <property type="evidence" value="ECO:0007669"/>
    <property type="project" value="TreeGrafter"/>
</dbReference>
<accession>A0A412ZA14</accession>
<protein>
    <submittedName>
        <fullName evidence="1">HAD family hydrolase</fullName>
    </submittedName>
</protein>
<dbReference type="InterPro" id="IPR023198">
    <property type="entry name" value="PGP-like_dom2"/>
</dbReference>
<dbReference type="AlphaFoldDB" id="A0A412ZA14"/>
<gene>
    <name evidence="1" type="ORF">DWW02_10340</name>
</gene>
<dbReference type="PRINTS" id="PR00413">
    <property type="entry name" value="HADHALOGNASE"/>
</dbReference>
<evidence type="ECO:0000313" key="1">
    <source>
        <dbReference type="EMBL" id="RGV76928.1"/>
    </source>
</evidence>
<dbReference type="InterPro" id="IPR023214">
    <property type="entry name" value="HAD_sf"/>
</dbReference>
<name>A0A412ZA14_9FIRM</name>
<dbReference type="InterPro" id="IPR041492">
    <property type="entry name" value="HAD_2"/>
</dbReference>
<dbReference type="EMBL" id="QRZM01000003">
    <property type="protein sequence ID" value="RGV76928.1"/>
    <property type="molecule type" value="Genomic_DNA"/>
</dbReference>
<dbReference type="GO" id="GO:0008967">
    <property type="term" value="F:phosphoglycolate phosphatase activity"/>
    <property type="evidence" value="ECO:0007669"/>
    <property type="project" value="TreeGrafter"/>
</dbReference>
<keyword evidence="1" id="KW-0378">Hydrolase</keyword>
<dbReference type="Gene3D" id="1.10.150.240">
    <property type="entry name" value="Putative phosphatase, domain 2"/>
    <property type="match status" value="1"/>
</dbReference>
<organism evidence="1 2">
    <name type="scientific">Enterocloster bolteae</name>
    <dbReference type="NCBI Taxonomy" id="208479"/>
    <lineage>
        <taxon>Bacteria</taxon>
        <taxon>Bacillati</taxon>
        <taxon>Bacillota</taxon>
        <taxon>Clostridia</taxon>
        <taxon>Lachnospirales</taxon>
        <taxon>Lachnospiraceae</taxon>
        <taxon>Enterocloster</taxon>
    </lineage>
</organism>
<dbReference type="SFLD" id="SFLDS00003">
    <property type="entry name" value="Haloacid_Dehalogenase"/>
    <property type="match status" value="1"/>
</dbReference>
<dbReference type="InterPro" id="IPR036412">
    <property type="entry name" value="HAD-like_sf"/>
</dbReference>
<dbReference type="RefSeq" id="WP_118018513.1">
    <property type="nucleotide sequence ID" value="NZ_CATYQV010000007.1"/>
</dbReference>
<dbReference type="SUPFAM" id="SSF56784">
    <property type="entry name" value="HAD-like"/>
    <property type="match status" value="1"/>
</dbReference>
<dbReference type="InterPro" id="IPR050155">
    <property type="entry name" value="HAD-like_hydrolase_sf"/>
</dbReference>
<dbReference type="Proteomes" id="UP000284543">
    <property type="component" value="Unassembled WGS sequence"/>
</dbReference>
<sequence length="233" mass="25560">MGTEFVLFDFDGVIANTEESNAAYLEKALSAFGIQLTDDERKALIGTNDKARIESLLSRSLVKVTAEDLAGKRRQVGNTYENSCIRPMPGVVSLIQEIRGRGMKTGLVTSTSTRLIMIALNRMRMTALFDVVICGDMCANHKPDPECYKKAMDYLGAEPCKCIVFEDSAVGIHAARLAGARVAAYRGSGIQQDVSEADLIVDSYDECKDMLDDIMQGRKMQDRITQGGIMPCK</sequence>
<reference evidence="1 2" key="1">
    <citation type="submission" date="2018-08" db="EMBL/GenBank/DDBJ databases">
        <title>A genome reference for cultivated species of the human gut microbiota.</title>
        <authorList>
            <person name="Zou Y."/>
            <person name="Xue W."/>
            <person name="Luo G."/>
        </authorList>
    </citation>
    <scope>NUCLEOTIDE SEQUENCE [LARGE SCALE GENOMIC DNA]</scope>
    <source>
        <strain evidence="1 2">AF14-18</strain>
    </source>
</reference>
<evidence type="ECO:0000313" key="2">
    <source>
        <dbReference type="Proteomes" id="UP000284543"/>
    </source>
</evidence>
<dbReference type="CDD" id="cd07505">
    <property type="entry name" value="HAD_BPGM-like"/>
    <property type="match status" value="1"/>
</dbReference>
<dbReference type="SFLD" id="SFLDG01129">
    <property type="entry name" value="C1.5:_HAD__Beta-PGM__Phosphata"/>
    <property type="match status" value="1"/>
</dbReference>
<dbReference type="PANTHER" id="PTHR43434:SF1">
    <property type="entry name" value="PHOSPHOGLYCOLATE PHOSPHATASE"/>
    <property type="match status" value="1"/>
</dbReference>